<evidence type="ECO:0000313" key="1">
    <source>
        <dbReference type="EMBL" id="KAF9529658.1"/>
    </source>
</evidence>
<gene>
    <name evidence="1" type="ORF">CPB83DRAFT_882608</name>
</gene>
<dbReference type="AlphaFoldDB" id="A0A9P6EHC7"/>
<dbReference type="EMBL" id="MU157844">
    <property type="protein sequence ID" value="KAF9529658.1"/>
    <property type="molecule type" value="Genomic_DNA"/>
</dbReference>
<evidence type="ECO:0000313" key="2">
    <source>
        <dbReference type="Proteomes" id="UP000807306"/>
    </source>
</evidence>
<dbReference type="Proteomes" id="UP000807306">
    <property type="component" value="Unassembled WGS sequence"/>
</dbReference>
<dbReference type="InterPro" id="IPR032675">
    <property type="entry name" value="LRR_dom_sf"/>
</dbReference>
<accession>A0A9P6EHC7</accession>
<dbReference type="Gene3D" id="3.80.10.10">
    <property type="entry name" value="Ribonuclease Inhibitor"/>
    <property type="match status" value="1"/>
</dbReference>
<organism evidence="1 2">
    <name type="scientific">Crepidotus variabilis</name>
    <dbReference type="NCBI Taxonomy" id="179855"/>
    <lineage>
        <taxon>Eukaryota</taxon>
        <taxon>Fungi</taxon>
        <taxon>Dikarya</taxon>
        <taxon>Basidiomycota</taxon>
        <taxon>Agaricomycotina</taxon>
        <taxon>Agaricomycetes</taxon>
        <taxon>Agaricomycetidae</taxon>
        <taxon>Agaricales</taxon>
        <taxon>Agaricineae</taxon>
        <taxon>Crepidotaceae</taxon>
        <taxon>Crepidotus</taxon>
    </lineage>
</organism>
<reference evidence="1" key="1">
    <citation type="submission" date="2020-11" db="EMBL/GenBank/DDBJ databases">
        <authorList>
            <consortium name="DOE Joint Genome Institute"/>
            <person name="Ahrendt S."/>
            <person name="Riley R."/>
            <person name="Andreopoulos W."/>
            <person name="Labutti K."/>
            <person name="Pangilinan J."/>
            <person name="Ruiz-Duenas F.J."/>
            <person name="Barrasa J.M."/>
            <person name="Sanchez-Garcia M."/>
            <person name="Camarero S."/>
            <person name="Miyauchi S."/>
            <person name="Serrano A."/>
            <person name="Linde D."/>
            <person name="Babiker R."/>
            <person name="Drula E."/>
            <person name="Ayuso-Fernandez I."/>
            <person name="Pacheco R."/>
            <person name="Padilla G."/>
            <person name="Ferreira P."/>
            <person name="Barriuso J."/>
            <person name="Kellner H."/>
            <person name="Castanera R."/>
            <person name="Alfaro M."/>
            <person name="Ramirez L."/>
            <person name="Pisabarro A.G."/>
            <person name="Kuo A."/>
            <person name="Tritt A."/>
            <person name="Lipzen A."/>
            <person name="He G."/>
            <person name="Yan M."/>
            <person name="Ng V."/>
            <person name="Cullen D."/>
            <person name="Martin F."/>
            <person name="Rosso M.-N."/>
            <person name="Henrissat B."/>
            <person name="Hibbett D."/>
            <person name="Martinez A.T."/>
            <person name="Grigoriev I.V."/>
        </authorList>
    </citation>
    <scope>NUCLEOTIDE SEQUENCE</scope>
    <source>
        <strain evidence="1">CBS 506.95</strain>
    </source>
</reference>
<keyword evidence="2" id="KW-1185">Reference proteome</keyword>
<dbReference type="OrthoDB" id="3156934at2759"/>
<dbReference type="SUPFAM" id="SSF52047">
    <property type="entry name" value="RNI-like"/>
    <property type="match status" value="1"/>
</dbReference>
<sequence>MSKTLSQSIGPVANSSDQLLIDEEVLKHEESIRKLRSLRNTHSPVSKLPREVLGHIFNIAANWPKSNSYTELPYSPVKRFNFSFVCQHWRILSVGTPKLWCFITSNYPQNWTRALLERSKMSRLTYHASPSHHHRQSSGAFFVKEVLEGHLHRIQELIFDSSVGEAQAFWDSLPSSAPCLRTLKIKTFTFPINFPGNTLRDAQLSTLEVRGCRLDWNSHFLTGLKHLKIGSVNLPTFHEFTNALRRMPELVSLDLDDIPDFESVQISEPVVLTQLEGLCISCAFNGLLDILQSLSVPIETALDLSCRSGPYTGATEEGLQSALITSMNKFFKLMICRDGQKLQYDELHLVQCGEDEIGYKAWQEPRSAKPPFNRESKLDFRLIFEGLLPANVILRMIPLFPPMSQLSTLGFSQIDDVQILPLADVVEKLPMLKMLVLDDDTYVSVLEMLSLQEDSSLEHTASTPDGELFFSNLDTLCVEEVNFSAGLIRDLQDCLIVRYESGVPIHRLVIKECFEISLSDVSSLREIVDVEWDGSERIGANVGSLPFENFYGPYGYGYDSDSD</sequence>
<proteinExistence type="predicted"/>
<evidence type="ECO:0008006" key="3">
    <source>
        <dbReference type="Google" id="ProtNLM"/>
    </source>
</evidence>
<comment type="caution">
    <text evidence="1">The sequence shown here is derived from an EMBL/GenBank/DDBJ whole genome shotgun (WGS) entry which is preliminary data.</text>
</comment>
<protein>
    <recommendedName>
        <fullName evidence="3">F-box domain-containing protein</fullName>
    </recommendedName>
</protein>
<dbReference type="Gene3D" id="1.20.1280.50">
    <property type="match status" value="1"/>
</dbReference>
<name>A0A9P6EHC7_9AGAR</name>